<evidence type="ECO:0000313" key="2">
    <source>
        <dbReference type="EMBL" id="MBP2368331.1"/>
    </source>
</evidence>
<feature type="compositionally biased region" description="Basic and acidic residues" evidence="1">
    <location>
        <begin position="48"/>
        <end position="109"/>
    </location>
</feature>
<feature type="compositionally biased region" description="Basic and acidic residues" evidence="1">
    <location>
        <begin position="184"/>
        <end position="196"/>
    </location>
</feature>
<feature type="compositionally biased region" description="Basic and acidic residues" evidence="1">
    <location>
        <begin position="131"/>
        <end position="144"/>
    </location>
</feature>
<dbReference type="Proteomes" id="UP001519295">
    <property type="component" value="Unassembled WGS sequence"/>
</dbReference>
<sequence length="204" mass="22558">MARVPPRRRPVEVQETGVGDTGQRPEHGAAHRFRPARAGAEGTAGQRDPAEQHRRGEHQPARHPLPHDRPGDQREREDLHVEHHVRDPGAGVEHRLGPEQEVRAEEHPGQQRPPGHRQRHPAEPPVLGQRPRAEDQQGEHAPPERRRRRVGPGEGDEDAGPGQDGGPGEQEPGGVRVGGGACVHNDHAPRRDREDPMNVSALYR</sequence>
<gene>
    <name evidence="2" type="ORF">JOF36_004027</name>
</gene>
<evidence type="ECO:0000313" key="3">
    <source>
        <dbReference type="Proteomes" id="UP001519295"/>
    </source>
</evidence>
<organism evidence="2 3">
    <name type="scientific">Pseudonocardia parietis</name>
    <dbReference type="NCBI Taxonomy" id="570936"/>
    <lineage>
        <taxon>Bacteria</taxon>
        <taxon>Bacillati</taxon>
        <taxon>Actinomycetota</taxon>
        <taxon>Actinomycetes</taxon>
        <taxon>Pseudonocardiales</taxon>
        <taxon>Pseudonocardiaceae</taxon>
        <taxon>Pseudonocardia</taxon>
    </lineage>
</organism>
<comment type="caution">
    <text evidence="2">The sequence shown here is derived from an EMBL/GenBank/DDBJ whole genome shotgun (WGS) entry which is preliminary data.</text>
</comment>
<accession>A0ABS4VWN8</accession>
<reference evidence="2 3" key="1">
    <citation type="submission" date="2021-03" db="EMBL/GenBank/DDBJ databases">
        <title>Sequencing the genomes of 1000 actinobacteria strains.</title>
        <authorList>
            <person name="Klenk H.-P."/>
        </authorList>
    </citation>
    <scope>NUCLEOTIDE SEQUENCE [LARGE SCALE GENOMIC DNA]</scope>
    <source>
        <strain evidence="2 3">DSM 45256</strain>
    </source>
</reference>
<keyword evidence="3" id="KW-1185">Reference proteome</keyword>
<dbReference type="EMBL" id="JAGINU010000001">
    <property type="protein sequence ID" value="MBP2368331.1"/>
    <property type="molecule type" value="Genomic_DNA"/>
</dbReference>
<proteinExistence type="predicted"/>
<feature type="region of interest" description="Disordered" evidence="1">
    <location>
        <begin position="1"/>
        <end position="204"/>
    </location>
</feature>
<protein>
    <submittedName>
        <fullName evidence="2">Uncharacterized protein</fullName>
    </submittedName>
</protein>
<evidence type="ECO:0000256" key="1">
    <source>
        <dbReference type="SAM" id="MobiDB-lite"/>
    </source>
</evidence>
<name>A0ABS4VWN8_9PSEU</name>